<dbReference type="OrthoDB" id="5974715at2759"/>
<evidence type="ECO:0000256" key="1">
    <source>
        <dbReference type="ARBA" id="ARBA00004282"/>
    </source>
</evidence>
<dbReference type="InterPro" id="IPR051747">
    <property type="entry name" value="Angiomotin-like"/>
</dbReference>
<evidence type="ECO:0000313" key="10">
    <source>
        <dbReference type="Proteomes" id="UP000053097"/>
    </source>
</evidence>
<keyword evidence="5" id="KW-0175">Coiled coil</keyword>
<accession>A0A026W630</accession>
<dbReference type="PANTHER" id="PTHR14826">
    <property type="entry name" value="ANGIOMOTIN"/>
    <property type="match status" value="1"/>
</dbReference>
<dbReference type="EMBL" id="QOIP01000007">
    <property type="protein sequence ID" value="RLU20908.1"/>
    <property type="molecule type" value="Genomic_DNA"/>
</dbReference>
<dbReference type="GO" id="GO:0005886">
    <property type="term" value="C:plasma membrane"/>
    <property type="evidence" value="ECO:0007669"/>
    <property type="project" value="TreeGrafter"/>
</dbReference>
<dbReference type="EMBL" id="KK107390">
    <property type="protein sequence ID" value="EZA51463.1"/>
    <property type="molecule type" value="Genomic_DNA"/>
</dbReference>
<feature type="compositionally biased region" description="Basic and acidic residues" evidence="6">
    <location>
        <begin position="261"/>
        <end position="275"/>
    </location>
</feature>
<dbReference type="AlphaFoldDB" id="A0A026W630"/>
<feature type="region of interest" description="Disordered" evidence="6">
    <location>
        <begin position="253"/>
        <end position="285"/>
    </location>
</feature>
<evidence type="ECO:0000256" key="2">
    <source>
        <dbReference type="ARBA" id="ARBA00010300"/>
    </source>
</evidence>
<name>A0A026W630_OOCBI</name>
<dbReference type="GO" id="GO:0030036">
    <property type="term" value="P:actin cytoskeleton organization"/>
    <property type="evidence" value="ECO:0007669"/>
    <property type="project" value="TreeGrafter"/>
</dbReference>
<reference evidence="9" key="3">
    <citation type="submission" date="2018-07" db="EMBL/GenBank/DDBJ databases">
        <authorList>
            <person name="Mckenzie S.K."/>
            <person name="Kronauer D.J.C."/>
        </authorList>
    </citation>
    <scope>NUCLEOTIDE SEQUENCE</scope>
    <source>
        <strain evidence="9">Clonal line C1</strain>
    </source>
</reference>
<feature type="compositionally biased region" description="Low complexity" evidence="6">
    <location>
        <begin position="697"/>
        <end position="717"/>
    </location>
</feature>
<dbReference type="InterPro" id="IPR009114">
    <property type="entry name" value="Angiomotin"/>
</dbReference>
<dbReference type="GO" id="GO:0031410">
    <property type="term" value="C:cytoplasmic vesicle"/>
    <property type="evidence" value="ECO:0007669"/>
    <property type="project" value="TreeGrafter"/>
</dbReference>
<dbReference type="STRING" id="2015173.A0A026W630"/>
<reference evidence="9 11" key="2">
    <citation type="journal article" date="2018" name="Genome Res.">
        <title>The genomic architecture and molecular evolution of ant odorant receptors.</title>
        <authorList>
            <person name="McKenzie S.K."/>
            <person name="Kronauer D.J.C."/>
        </authorList>
    </citation>
    <scope>NUCLEOTIDE SEQUENCE [LARGE SCALE GENOMIC DNA]</scope>
    <source>
        <strain evidence="9">Clonal line C1</strain>
    </source>
</reference>
<organism evidence="8 10">
    <name type="scientific">Ooceraea biroi</name>
    <name type="common">Clonal raider ant</name>
    <name type="synonym">Cerapachys biroi</name>
    <dbReference type="NCBI Taxonomy" id="2015173"/>
    <lineage>
        <taxon>Eukaryota</taxon>
        <taxon>Metazoa</taxon>
        <taxon>Ecdysozoa</taxon>
        <taxon>Arthropoda</taxon>
        <taxon>Hexapoda</taxon>
        <taxon>Insecta</taxon>
        <taxon>Pterygota</taxon>
        <taxon>Neoptera</taxon>
        <taxon>Endopterygota</taxon>
        <taxon>Hymenoptera</taxon>
        <taxon>Apocrita</taxon>
        <taxon>Aculeata</taxon>
        <taxon>Formicoidea</taxon>
        <taxon>Formicidae</taxon>
        <taxon>Dorylinae</taxon>
        <taxon>Ooceraea</taxon>
    </lineage>
</organism>
<feature type="compositionally biased region" description="Basic and acidic residues" evidence="6">
    <location>
        <begin position="928"/>
        <end position="939"/>
    </location>
</feature>
<evidence type="ECO:0000256" key="5">
    <source>
        <dbReference type="ARBA" id="ARBA00023054"/>
    </source>
</evidence>
<feature type="compositionally biased region" description="Polar residues" evidence="6">
    <location>
        <begin position="1"/>
        <end position="47"/>
    </location>
</feature>
<keyword evidence="4" id="KW-0965">Cell junction</keyword>
<evidence type="ECO:0000256" key="3">
    <source>
        <dbReference type="ARBA" id="ARBA00022553"/>
    </source>
</evidence>
<feature type="region of interest" description="Disordered" evidence="6">
    <location>
        <begin position="694"/>
        <end position="725"/>
    </location>
</feature>
<dbReference type="OMA" id="GDRGKQN"/>
<feature type="compositionally biased region" description="Polar residues" evidence="6">
    <location>
        <begin position="84"/>
        <end position="134"/>
    </location>
</feature>
<feature type="region of interest" description="Disordered" evidence="6">
    <location>
        <begin position="881"/>
        <end position="967"/>
    </location>
</feature>
<dbReference type="PANTHER" id="PTHR14826:SF14">
    <property type="entry name" value="ANGIOMOTIN_C DOMAIN-CONTAINING PROTEIN"/>
    <property type="match status" value="1"/>
</dbReference>
<feature type="region of interest" description="Disordered" evidence="6">
    <location>
        <begin position="327"/>
        <end position="348"/>
    </location>
</feature>
<dbReference type="Pfam" id="PF12240">
    <property type="entry name" value="Angiomotin_C"/>
    <property type="match status" value="1"/>
</dbReference>
<dbReference type="PRINTS" id="PR01807">
    <property type="entry name" value="ANGIOMOTIN"/>
</dbReference>
<feature type="compositionally biased region" description="Low complexity" evidence="6">
    <location>
        <begin position="61"/>
        <end position="74"/>
    </location>
</feature>
<reference evidence="8 10" key="1">
    <citation type="journal article" date="2014" name="Curr. Biol.">
        <title>The genome of the clonal raider ant Cerapachys biroi.</title>
        <authorList>
            <person name="Oxley P.R."/>
            <person name="Ji L."/>
            <person name="Fetter-Pruneda I."/>
            <person name="McKenzie S.K."/>
            <person name="Li C."/>
            <person name="Hu H."/>
            <person name="Zhang G."/>
            <person name="Kronauer D.J."/>
        </authorList>
    </citation>
    <scope>NUCLEOTIDE SEQUENCE [LARGE SCALE GENOMIC DNA]</scope>
</reference>
<gene>
    <name evidence="9" type="ORF">DMN91_007522</name>
    <name evidence="8" type="ORF">X777_09732</name>
</gene>
<dbReference type="InterPro" id="IPR024646">
    <property type="entry name" value="Angiomotin_C"/>
</dbReference>
<feature type="domain" description="Angiomotin C-terminal" evidence="7">
    <location>
        <begin position="523"/>
        <end position="720"/>
    </location>
</feature>
<dbReference type="Proteomes" id="UP000053097">
    <property type="component" value="Unassembled WGS sequence"/>
</dbReference>
<comment type="subcellular location">
    <subcellularLocation>
        <location evidence="1">Cell junction</location>
    </subcellularLocation>
</comment>
<feature type="region of interest" description="Disordered" evidence="6">
    <location>
        <begin position="535"/>
        <end position="578"/>
    </location>
</feature>
<feature type="region of interest" description="Disordered" evidence="6">
    <location>
        <begin position="1"/>
        <end position="151"/>
    </location>
</feature>
<feature type="compositionally biased region" description="Low complexity" evidence="6">
    <location>
        <begin position="1106"/>
        <end position="1136"/>
    </location>
</feature>
<sequence>MSSLQQGNRFLPFPSNNLQRKQLSMQGGLPQSLSGSDTDVSTSNENLSNEERYVIRHTARQEPQGQENQQQSPSRSSSHKENIPNIQGNLHNRNSLKDSLSGSNRNSLKESVNGSNRNSLKDSINGSNRNSLKDNLSNRNSVGSNRSSLDVSTSSYNTLIIHNANDDSSWIPSGRLSGMVREHGDVGYLYCDGSGKGHSNSPTMQSLSSLPHEDYVHEQSGSGGCQEITDIPDDYLSQSQVLKHLAKEVKVPPYTNTGDSIEMRLRDGDRGKQNDNEYENNSPPSYISTLLPLKNKRILIGPMEKLTISRSQPDLSRINKADIDSYNLCATSPRPQTKGREEVERETGEVWSSTDMLRIVVQENSALKLELERCYNKVAKSQKLEQEIAKVHRAHEELAASCERREKLERAARMRLQNDCRRLTELNRALRDQIDLLSARTNSSPIVETMRKELTQRELLIGQLITQNKELTAAKERQEIELAAQRATLQEQRTHIDILDTALANAQGNVLRLEEECRKKQVYVERVGQLQRVLSSLQTSSDRREETERQLRSQLEKELREDAGGSGGNEQTSNGETIADLKRRLHERDEKIMSLESDVAKWEKRYLEENALRQAAIEAASLPRDAKIAALEKTSQDAEKLIAEARSEKMRHMDEVHAAQKKLTDLESKLKDLESKLAEKDAMIRVLQKHTYDKADSSSSSGVGSYPAAHSSHSSTSVDHHTALTSTPELVSSVLGGGSGYGSAGSYGVGDSYKYRKQGSFEQTNKSLDDQLKELDSQLLSKRALCCFPGFSNPGTASRKGKIPKPLLAGVDSTGTSSTASSKSRLLDDSSGSGGDVMSPSIIEFASAAARLKGTISRLSDSGGGGGGSSKPTEDMMLLEKQGRSSQRQRMTADGGGEPRRAGSLPPSSLPRPPRSLKATSANSRYCRLSDTETRKKSDPGPGALDASSPTSSGGTKVAMRDSGNCSSIEYGRFDATAIAAKASRSRKKNYGAMENFVTNSSLKKSSGSGGGGGHEYERLQPDTITSSSRKKSLIGGTNYALSESAVKHREMQSRSFIPPPALSSSRPRIGEYGRLSDSEASFSAATIKGGSNTLRKQTAGGGSSRGQSTGSTVSSKSGGARDSGGTASSEASTASLPPVVKARSIPRPSNYRIQF</sequence>
<evidence type="ECO:0000256" key="6">
    <source>
        <dbReference type="SAM" id="MobiDB-lite"/>
    </source>
</evidence>
<dbReference type="Proteomes" id="UP000279307">
    <property type="component" value="Chromosome 7"/>
</dbReference>
<feature type="compositionally biased region" description="Polar residues" evidence="6">
    <location>
        <begin position="1079"/>
        <end position="1097"/>
    </location>
</feature>
<feature type="compositionally biased region" description="Low complexity" evidence="6">
    <location>
        <begin position="135"/>
        <end position="149"/>
    </location>
</feature>
<keyword evidence="10" id="KW-1185">Reference proteome</keyword>
<protein>
    <submittedName>
        <fullName evidence="8">Angiomotin</fullName>
    </submittedName>
</protein>
<feature type="compositionally biased region" description="Basic and acidic residues" evidence="6">
    <location>
        <begin position="1069"/>
        <end position="1078"/>
    </location>
</feature>
<comment type="similarity">
    <text evidence="2">Belongs to the angiomotin family.</text>
</comment>
<feature type="compositionally biased region" description="Basic and acidic residues" evidence="6">
    <location>
        <begin position="338"/>
        <end position="348"/>
    </location>
</feature>
<proteinExistence type="inferred from homology"/>
<feature type="compositionally biased region" description="Basic and acidic residues" evidence="6">
    <location>
        <begin position="541"/>
        <end position="563"/>
    </location>
</feature>
<evidence type="ECO:0000313" key="9">
    <source>
        <dbReference type="EMBL" id="RLU20908.1"/>
    </source>
</evidence>
<feature type="region of interest" description="Disordered" evidence="6">
    <location>
        <begin position="796"/>
        <end position="838"/>
    </location>
</feature>
<feature type="region of interest" description="Disordered" evidence="6">
    <location>
        <begin position="1001"/>
        <end position="1156"/>
    </location>
</feature>
<dbReference type="GO" id="GO:0030334">
    <property type="term" value="P:regulation of cell migration"/>
    <property type="evidence" value="ECO:0007669"/>
    <property type="project" value="TreeGrafter"/>
</dbReference>
<evidence type="ECO:0000313" key="11">
    <source>
        <dbReference type="Proteomes" id="UP000279307"/>
    </source>
</evidence>
<evidence type="ECO:0000259" key="7">
    <source>
        <dbReference type="Pfam" id="PF12240"/>
    </source>
</evidence>
<evidence type="ECO:0000313" key="8">
    <source>
        <dbReference type="EMBL" id="EZA51463.1"/>
    </source>
</evidence>
<evidence type="ECO:0000256" key="4">
    <source>
        <dbReference type="ARBA" id="ARBA00022949"/>
    </source>
</evidence>
<feature type="compositionally biased region" description="Low complexity" evidence="6">
    <location>
        <begin position="813"/>
        <end position="824"/>
    </location>
</feature>
<keyword evidence="3" id="KW-0597">Phosphoprotein</keyword>
<dbReference type="GO" id="GO:0005923">
    <property type="term" value="C:bicellular tight junction"/>
    <property type="evidence" value="ECO:0007669"/>
    <property type="project" value="TreeGrafter"/>
</dbReference>